<name>A0A3B9IEV0_9PROT</name>
<dbReference type="GO" id="GO:0008233">
    <property type="term" value="F:peptidase activity"/>
    <property type="evidence" value="ECO:0007669"/>
    <property type="project" value="UniProtKB-KW"/>
</dbReference>
<dbReference type="EMBL" id="DMAI01000002">
    <property type="protein sequence ID" value="HAE45807.1"/>
    <property type="molecule type" value="Genomic_DNA"/>
</dbReference>
<dbReference type="GO" id="GO:0006508">
    <property type="term" value="P:proteolysis"/>
    <property type="evidence" value="ECO:0007669"/>
    <property type="project" value="UniProtKB-KW"/>
</dbReference>
<feature type="non-terminal residue" evidence="1">
    <location>
        <position position="1"/>
    </location>
</feature>
<evidence type="ECO:0000313" key="1">
    <source>
        <dbReference type="EMBL" id="HAE45807.1"/>
    </source>
</evidence>
<reference evidence="1 2" key="1">
    <citation type="journal article" date="2018" name="Nat. Biotechnol.">
        <title>A standardized bacterial taxonomy based on genome phylogeny substantially revises the tree of life.</title>
        <authorList>
            <person name="Parks D.H."/>
            <person name="Chuvochina M."/>
            <person name="Waite D.W."/>
            <person name="Rinke C."/>
            <person name="Skarshewski A."/>
            <person name="Chaumeil P.A."/>
            <person name="Hugenholtz P."/>
        </authorList>
    </citation>
    <scope>NUCLEOTIDE SEQUENCE [LARGE SCALE GENOMIC DNA]</scope>
    <source>
        <strain evidence="1">UBA8739</strain>
    </source>
</reference>
<organism evidence="1 2">
    <name type="scientific">Tistrella mobilis</name>
    <dbReference type="NCBI Taxonomy" id="171437"/>
    <lineage>
        <taxon>Bacteria</taxon>
        <taxon>Pseudomonadati</taxon>
        <taxon>Pseudomonadota</taxon>
        <taxon>Alphaproteobacteria</taxon>
        <taxon>Geminicoccales</taxon>
        <taxon>Geminicoccaceae</taxon>
        <taxon>Tistrella</taxon>
    </lineage>
</organism>
<accession>A0A3B9IEV0</accession>
<evidence type="ECO:0000313" key="2">
    <source>
        <dbReference type="Proteomes" id="UP000257706"/>
    </source>
</evidence>
<dbReference type="AlphaFoldDB" id="A0A3B9IEV0"/>
<comment type="caution">
    <text evidence="1">The sequence shown here is derived from an EMBL/GenBank/DDBJ whole genome shotgun (WGS) entry which is preliminary data.</text>
</comment>
<proteinExistence type="predicted"/>
<dbReference type="Proteomes" id="UP000257706">
    <property type="component" value="Unassembled WGS sequence"/>
</dbReference>
<keyword evidence="1" id="KW-0645">Protease</keyword>
<protein>
    <submittedName>
        <fullName evidence="1">Protease HtpX</fullName>
    </submittedName>
</protein>
<keyword evidence="1" id="KW-0378">Hydrolase</keyword>
<gene>
    <name evidence="1" type="ORF">DCK97_00140</name>
</gene>
<sequence length="33" mass="3348">ADRVARLRAMTVGTAPAGAPAGFARGPRRGPWG</sequence>